<sequence length="305" mass="35582">MSIDKLDRESNKLVNDYKISYISILELLEEQIDRGLSERQARSILREIQLELKHLDEEAYKWSYDVLPEYYLLSLHNIDTDFAYLNGVNVIRGEQIVLHKHAIANASRNTYTDLAKNTAFMNEEAKRIIRSNASELLTMQTITGQDYKKTKKQLKDALVSQGVTSFVDAGGKHWKIEDYSSMLVRSKSRTLHNRGTMNRLEEYQDKYPSNENFGLIRISSHNSTCWCGAYENTVWSIKGNHPMYPSIKSLPNQPYENLHPNCRHVFLSYMPELARMRGDEGIIISTKYQNRTIKDLNKELYHQRH</sequence>
<gene>
    <name evidence="1" type="ORF">KS419_22050</name>
</gene>
<keyword evidence="2" id="KW-1185">Reference proteome</keyword>
<dbReference type="RefSeq" id="WP_217068993.1">
    <property type="nucleotide sequence ID" value="NZ_JAHQCS010000178.1"/>
</dbReference>
<protein>
    <submittedName>
        <fullName evidence="1">Phage minor capsid protein</fullName>
    </submittedName>
</protein>
<dbReference type="Pfam" id="PF06152">
    <property type="entry name" value="Phage_min_cap2"/>
    <property type="match status" value="1"/>
</dbReference>
<proteinExistence type="predicted"/>
<dbReference type="Proteomes" id="UP000784880">
    <property type="component" value="Unassembled WGS sequence"/>
</dbReference>
<reference evidence="1 2" key="1">
    <citation type="submission" date="2021-06" db="EMBL/GenBank/DDBJ databases">
        <title>Bacillus sp. RD4P76, an endophyte from a halophyte.</title>
        <authorList>
            <person name="Sun J.-Q."/>
        </authorList>
    </citation>
    <scope>NUCLEOTIDE SEQUENCE [LARGE SCALE GENOMIC DNA]</scope>
    <source>
        <strain evidence="1 2">CGMCC 1.15917</strain>
    </source>
</reference>
<dbReference type="EMBL" id="JAHQCS010000178">
    <property type="protein sequence ID" value="MBU9714427.1"/>
    <property type="molecule type" value="Genomic_DNA"/>
</dbReference>
<evidence type="ECO:0000313" key="1">
    <source>
        <dbReference type="EMBL" id="MBU9714427.1"/>
    </source>
</evidence>
<dbReference type="InterPro" id="IPR009319">
    <property type="entry name" value="Phage_A118_VSP1"/>
</dbReference>
<accession>A0ABS6JNP3</accession>
<evidence type="ECO:0000313" key="2">
    <source>
        <dbReference type="Proteomes" id="UP000784880"/>
    </source>
</evidence>
<organism evidence="1 2">
    <name type="scientific">Evansella tamaricis</name>
    <dbReference type="NCBI Taxonomy" id="2069301"/>
    <lineage>
        <taxon>Bacteria</taxon>
        <taxon>Bacillati</taxon>
        <taxon>Bacillota</taxon>
        <taxon>Bacilli</taxon>
        <taxon>Bacillales</taxon>
        <taxon>Bacillaceae</taxon>
        <taxon>Evansella</taxon>
    </lineage>
</organism>
<name>A0ABS6JNP3_9BACI</name>
<comment type="caution">
    <text evidence="1">The sequence shown here is derived from an EMBL/GenBank/DDBJ whole genome shotgun (WGS) entry which is preliminary data.</text>
</comment>